<keyword evidence="2" id="KW-1185">Reference proteome</keyword>
<evidence type="ECO:0000313" key="2">
    <source>
        <dbReference type="Proteomes" id="UP000243588"/>
    </source>
</evidence>
<proteinExistence type="predicted"/>
<name>A0A1G8CUI6_9FLAO</name>
<protein>
    <submittedName>
        <fullName evidence="1">Uncharacterized protein</fullName>
    </submittedName>
</protein>
<sequence>MALDVCDSLNFISTELRCLQGLLFSNLHKAFSISVASSTYPCGVGCDEIDLFDKTTKPYKEDVIVLKSDGNQ</sequence>
<dbReference type="Proteomes" id="UP000243588">
    <property type="component" value="Unassembled WGS sequence"/>
</dbReference>
<gene>
    <name evidence="1" type="ORF">SAMN05421818_10517</name>
</gene>
<dbReference type="AlphaFoldDB" id="A0A1G8CUI6"/>
<organism evidence="1 2">
    <name type="scientific">Myroides phaeus</name>
    <dbReference type="NCBI Taxonomy" id="702745"/>
    <lineage>
        <taxon>Bacteria</taxon>
        <taxon>Pseudomonadati</taxon>
        <taxon>Bacteroidota</taxon>
        <taxon>Flavobacteriia</taxon>
        <taxon>Flavobacteriales</taxon>
        <taxon>Flavobacteriaceae</taxon>
        <taxon>Myroides</taxon>
    </lineage>
</organism>
<dbReference type="RefSeq" id="WP_176770718.1">
    <property type="nucleotide sequence ID" value="NZ_FNDQ01000005.1"/>
</dbReference>
<reference evidence="2" key="1">
    <citation type="submission" date="2016-10" db="EMBL/GenBank/DDBJ databases">
        <authorList>
            <person name="Varghese N."/>
            <person name="Submissions S."/>
        </authorList>
    </citation>
    <scope>NUCLEOTIDE SEQUENCE [LARGE SCALE GENOMIC DNA]</scope>
    <source>
        <strain evidence="2">DSM 23313</strain>
    </source>
</reference>
<dbReference type="EMBL" id="FNDQ01000005">
    <property type="protein sequence ID" value="SDH49108.1"/>
    <property type="molecule type" value="Genomic_DNA"/>
</dbReference>
<evidence type="ECO:0000313" key="1">
    <source>
        <dbReference type="EMBL" id="SDH49108.1"/>
    </source>
</evidence>
<accession>A0A1G8CUI6</accession>